<dbReference type="InterPro" id="IPR011060">
    <property type="entry name" value="RibuloseP-bd_barrel"/>
</dbReference>
<gene>
    <name evidence="1" type="ORF">FHU37_000301</name>
</gene>
<dbReference type="InterPro" id="IPR013785">
    <property type="entry name" value="Aldolase_TIM"/>
</dbReference>
<dbReference type="GO" id="GO:0043720">
    <property type="term" value="F:3-keto-5-aminohexanoate cleavage activity"/>
    <property type="evidence" value="ECO:0007669"/>
    <property type="project" value="InterPro"/>
</dbReference>
<proteinExistence type="predicted"/>
<reference evidence="1 2" key="1">
    <citation type="submission" date="2020-07" db="EMBL/GenBank/DDBJ databases">
        <title>Sequencing the genomes of 1000 actinobacteria strains.</title>
        <authorList>
            <person name="Klenk H.-P."/>
        </authorList>
    </citation>
    <scope>NUCLEOTIDE SEQUENCE [LARGE SCALE GENOMIC DNA]</scope>
    <source>
        <strain evidence="1 2">DSM 42178</strain>
    </source>
</reference>
<comment type="caution">
    <text evidence="1">The sequence shown here is derived from an EMBL/GenBank/DDBJ whole genome shotgun (WGS) entry which is preliminary data.</text>
</comment>
<dbReference type="Gene3D" id="3.20.20.70">
    <property type="entry name" value="Aldolase class I"/>
    <property type="match status" value="1"/>
</dbReference>
<organism evidence="1 2">
    <name type="scientific">Allostreptomyces psammosilenae</name>
    <dbReference type="NCBI Taxonomy" id="1892865"/>
    <lineage>
        <taxon>Bacteria</taxon>
        <taxon>Bacillati</taxon>
        <taxon>Actinomycetota</taxon>
        <taxon>Actinomycetes</taxon>
        <taxon>Kitasatosporales</taxon>
        <taxon>Streptomycetaceae</taxon>
        <taxon>Allostreptomyces</taxon>
    </lineage>
</organism>
<dbReference type="Proteomes" id="UP000567795">
    <property type="component" value="Unassembled WGS sequence"/>
</dbReference>
<dbReference type="InterPro" id="IPR008567">
    <property type="entry name" value="BKACE"/>
</dbReference>
<accession>A0A852ZZ16</accession>
<dbReference type="EMBL" id="JACBZD010000001">
    <property type="protein sequence ID" value="NYI03358.1"/>
    <property type="molecule type" value="Genomic_DNA"/>
</dbReference>
<evidence type="ECO:0000313" key="1">
    <source>
        <dbReference type="EMBL" id="NYI03358.1"/>
    </source>
</evidence>
<name>A0A852ZZ16_9ACTN</name>
<sequence>MSAEELATAARAAVAAGAEDIHLHPKTPDGVDSLDPVVLARAVACVREAVPGVPVGVTTGAWTAPDAAERAALVRSWTVLPDTASVNWHEEGAERVAEALSERGVGVEAGLFTGTDAVGRFLASGFARRVLRVLVEVVPGTAAAGGVGAAAGAEAAIAALEELREGYRGAVLLHGEAEQAWPVLRLAAERGLDRRIGLEDTLTLPDGRRAPDNAALVRAALAG</sequence>
<keyword evidence="2" id="KW-1185">Reference proteome</keyword>
<dbReference type="Pfam" id="PF05853">
    <property type="entry name" value="BKACE"/>
    <property type="match status" value="1"/>
</dbReference>
<dbReference type="PANTHER" id="PTHR37418:SF1">
    <property type="entry name" value="3-KETO-5-AMINOHEXANOATE CLEAVAGE PROTEIN"/>
    <property type="match status" value="1"/>
</dbReference>
<evidence type="ECO:0000313" key="2">
    <source>
        <dbReference type="Proteomes" id="UP000567795"/>
    </source>
</evidence>
<dbReference type="AlphaFoldDB" id="A0A852ZZ16"/>
<protein>
    <submittedName>
        <fullName evidence="1">Uncharacterized protein (DUF849 family)</fullName>
    </submittedName>
</protein>
<dbReference type="SUPFAM" id="SSF51366">
    <property type="entry name" value="Ribulose-phoshate binding barrel"/>
    <property type="match status" value="1"/>
</dbReference>
<dbReference type="PANTHER" id="PTHR37418">
    <property type="entry name" value="3-KETO-5-AMINOHEXANOATE CLEAVAGE ENZYME-RELATED"/>
    <property type="match status" value="1"/>
</dbReference>